<feature type="transmembrane region" description="Helical" evidence="8">
    <location>
        <begin position="422"/>
        <end position="444"/>
    </location>
</feature>
<evidence type="ECO:0000256" key="3">
    <source>
        <dbReference type="ARBA" id="ARBA00022737"/>
    </source>
</evidence>
<dbReference type="SUPFAM" id="SSF48403">
    <property type="entry name" value="Ankyrin repeat"/>
    <property type="match status" value="1"/>
</dbReference>
<keyword evidence="8" id="KW-0808">Transferase</keyword>
<dbReference type="GO" id="GO:0019706">
    <property type="term" value="F:protein-cysteine S-palmitoyltransferase activity"/>
    <property type="evidence" value="ECO:0007669"/>
    <property type="project" value="UniProtKB-EC"/>
</dbReference>
<dbReference type="PROSITE" id="PS50297">
    <property type="entry name" value="ANK_REP_REGION"/>
    <property type="match status" value="4"/>
</dbReference>
<comment type="caution">
    <text evidence="10">The sequence shown here is derived from an EMBL/GenBank/DDBJ whole genome shotgun (WGS) entry which is preliminary data.</text>
</comment>
<accession>A0A016W1Y1</accession>
<evidence type="ECO:0000256" key="5">
    <source>
        <dbReference type="ARBA" id="ARBA00023043"/>
    </source>
</evidence>
<name>A0A016W1Y1_9BILA</name>
<feature type="transmembrane region" description="Helical" evidence="8">
    <location>
        <begin position="464"/>
        <end position="489"/>
    </location>
</feature>
<keyword evidence="8" id="KW-0012">Acyltransferase</keyword>
<evidence type="ECO:0000256" key="2">
    <source>
        <dbReference type="ARBA" id="ARBA00022692"/>
    </source>
</evidence>
<dbReference type="InterPro" id="IPR002110">
    <property type="entry name" value="Ankyrin_rpt"/>
</dbReference>
<comment type="catalytic activity">
    <reaction evidence="8">
        <text>L-cysteinyl-[protein] + hexadecanoyl-CoA = S-hexadecanoyl-L-cysteinyl-[protein] + CoA</text>
        <dbReference type="Rhea" id="RHEA:36683"/>
        <dbReference type="Rhea" id="RHEA-COMP:10131"/>
        <dbReference type="Rhea" id="RHEA-COMP:11032"/>
        <dbReference type="ChEBI" id="CHEBI:29950"/>
        <dbReference type="ChEBI" id="CHEBI:57287"/>
        <dbReference type="ChEBI" id="CHEBI:57379"/>
        <dbReference type="ChEBI" id="CHEBI:74151"/>
        <dbReference type="EC" id="2.3.1.225"/>
    </reaction>
</comment>
<gene>
    <name evidence="10" type="primary">Acey_s0002.g547</name>
    <name evidence="10" type="ORF">Y032_0002g547</name>
</gene>
<feature type="repeat" description="ANK" evidence="7">
    <location>
        <begin position="32"/>
        <end position="64"/>
    </location>
</feature>
<dbReference type="STRING" id="53326.A0A016W1Y1"/>
<dbReference type="SMART" id="SM00248">
    <property type="entry name" value="ANK"/>
    <property type="match status" value="6"/>
</dbReference>
<dbReference type="EMBL" id="JARK01001338">
    <property type="protein sequence ID" value="EYC32993.1"/>
    <property type="molecule type" value="Genomic_DNA"/>
</dbReference>
<dbReference type="AlphaFoldDB" id="A0A016W1Y1"/>
<dbReference type="Proteomes" id="UP000024635">
    <property type="component" value="Unassembled WGS sequence"/>
</dbReference>
<dbReference type="PANTHER" id="PTHR24161:SF85">
    <property type="entry name" value="PALMITOYLTRANSFERASE HIP14"/>
    <property type="match status" value="1"/>
</dbReference>
<dbReference type="PRINTS" id="PR01415">
    <property type="entry name" value="ANKYRIN"/>
</dbReference>
<dbReference type="InterPro" id="IPR036770">
    <property type="entry name" value="Ankyrin_rpt-contain_sf"/>
</dbReference>
<evidence type="ECO:0000313" key="11">
    <source>
        <dbReference type="Proteomes" id="UP000024635"/>
    </source>
</evidence>
<evidence type="ECO:0000256" key="8">
    <source>
        <dbReference type="RuleBase" id="RU079119"/>
    </source>
</evidence>
<feature type="transmembrane region" description="Helical" evidence="8">
    <location>
        <begin position="247"/>
        <end position="264"/>
    </location>
</feature>
<keyword evidence="5 7" id="KW-0040">ANK repeat</keyword>
<dbReference type="InterPro" id="IPR001594">
    <property type="entry name" value="Palmitoyltrfase_DHHC"/>
</dbReference>
<comment type="domain">
    <text evidence="8">The DHHC domain is required for palmitoyltransferase activity.</text>
</comment>
<dbReference type="GO" id="GO:0016020">
    <property type="term" value="C:membrane"/>
    <property type="evidence" value="ECO:0007669"/>
    <property type="project" value="UniProtKB-SubCell"/>
</dbReference>
<evidence type="ECO:0000256" key="7">
    <source>
        <dbReference type="PROSITE-ProRule" id="PRU00023"/>
    </source>
</evidence>
<feature type="transmembrane region" description="Helical" evidence="8">
    <location>
        <begin position="326"/>
        <end position="346"/>
    </location>
</feature>
<organism evidence="10 11">
    <name type="scientific">Ancylostoma ceylanicum</name>
    <dbReference type="NCBI Taxonomy" id="53326"/>
    <lineage>
        <taxon>Eukaryota</taxon>
        <taxon>Metazoa</taxon>
        <taxon>Ecdysozoa</taxon>
        <taxon>Nematoda</taxon>
        <taxon>Chromadorea</taxon>
        <taxon>Rhabditida</taxon>
        <taxon>Rhabditina</taxon>
        <taxon>Rhabditomorpha</taxon>
        <taxon>Strongyloidea</taxon>
        <taxon>Ancylostomatidae</taxon>
        <taxon>Ancylostomatinae</taxon>
        <taxon>Ancylostoma</taxon>
    </lineage>
</organism>
<feature type="repeat" description="ANK" evidence="7">
    <location>
        <begin position="99"/>
        <end position="131"/>
    </location>
</feature>
<keyword evidence="2 8" id="KW-0812">Transmembrane</keyword>
<evidence type="ECO:0000256" key="1">
    <source>
        <dbReference type="ARBA" id="ARBA00004141"/>
    </source>
</evidence>
<reference evidence="11" key="1">
    <citation type="journal article" date="2015" name="Nat. Genet.">
        <title>The genome and transcriptome of the zoonotic hookworm Ancylostoma ceylanicum identify infection-specific gene families.</title>
        <authorList>
            <person name="Schwarz E.M."/>
            <person name="Hu Y."/>
            <person name="Antoshechkin I."/>
            <person name="Miller M.M."/>
            <person name="Sternberg P.W."/>
            <person name="Aroian R.V."/>
        </authorList>
    </citation>
    <scope>NUCLEOTIDE SEQUENCE</scope>
    <source>
        <strain evidence="11">HY135</strain>
    </source>
</reference>
<dbReference type="PANTHER" id="PTHR24161">
    <property type="entry name" value="ANK_REP_REGION DOMAIN-CONTAINING PROTEIN-RELATED"/>
    <property type="match status" value="1"/>
</dbReference>
<comment type="similarity">
    <text evidence="8">Belongs to the DHHC palmitoyltransferase family.</text>
</comment>
<dbReference type="Gene3D" id="1.25.40.20">
    <property type="entry name" value="Ankyrin repeat-containing domain"/>
    <property type="match status" value="1"/>
</dbReference>
<evidence type="ECO:0000259" key="9">
    <source>
        <dbReference type="Pfam" id="PF01529"/>
    </source>
</evidence>
<sequence length="552" mass="62105">MDPREAAQYGNVERLQQLLDSGAITPDWTDSDDCSLLHWAAINNRLHVAELLLRRRANVNAVGGVLASTPLHWAARQGHVLMVAFLVTNGAQVEKRDVEGFTPLHVAAQFGATPVVGYLIARGQSVDAPDESRITPAMWAAAKCPHVDPLQLLITLGADVNKADAAYHNTPLHWAATNGNVTAVNTLLKADCDLSATNRDNETALDIAVRRGDTVLISRMELAARRKGLMNSTWRQRLTEDKTNSRRILWCAPFFIYSCIWLILHLNTSLSIKLAYLLLTAIICKYFPLKFSNTDLLDSIPPSVATSTKVTLILTWFFYLQPISTWYMQIAFSLLIFILPFTFFTVSYSDPGYINTNYQDRCKTIINISEGKCPSVSFCPTCLLLKPARSKHCRYCDRCVARFDHHCPWVNNCIAANNHRSFICYLVVIAVSTALFCSAVILYWRDICGAHTLEDVIMCDHWLLFAFIVAAAVCGWSSAMTAIQFYQILMEVTTNERLNIHRYSHFQVGTHQLDIRSPYNGVDFFLDAIRRLDSIVRAYCSALIVRIMVKQL</sequence>
<evidence type="ECO:0000313" key="10">
    <source>
        <dbReference type="EMBL" id="EYC32993.1"/>
    </source>
</evidence>
<evidence type="ECO:0000256" key="6">
    <source>
        <dbReference type="ARBA" id="ARBA00023136"/>
    </source>
</evidence>
<feature type="repeat" description="ANK" evidence="7">
    <location>
        <begin position="167"/>
        <end position="199"/>
    </location>
</feature>
<dbReference type="PROSITE" id="PS50088">
    <property type="entry name" value="ANK_REPEAT"/>
    <property type="match status" value="4"/>
</dbReference>
<keyword evidence="4 8" id="KW-1133">Transmembrane helix</keyword>
<dbReference type="Pfam" id="PF01529">
    <property type="entry name" value="DHHC"/>
    <property type="match status" value="1"/>
</dbReference>
<protein>
    <recommendedName>
        <fullName evidence="8">Palmitoyltransferase</fullName>
        <ecNumber evidence="8">2.3.1.225</ecNumber>
    </recommendedName>
</protein>
<keyword evidence="3" id="KW-0677">Repeat</keyword>
<dbReference type="Pfam" id="PF12796">
    <property type="entry name" value="Ank_2"/>
    <property type="match status" value="2"/>
</dbReference>
<dbReference type="EC" id="2.3.1.225" evidence="8"/>
<dbReference type="OrthoDB" id="6781668at2759"/>
<feature type="domain" description="Palmitoyltransferase DHHC" evidence="9">
    <location>
        <begin position="377"/>
        <end position="499"/>
    </location>
</feature>
<evidence type="ECO:0000256" key="4">
    <source>
        <dbReference type="ARBA" id="ARBA00022989"/>
    </source>
</evidence>
<comment type="subcellular location">
    <subcellularLocation>
        <location evidence="1">Membrane</location>
        <topology evidence="1">Multi-pass membrane protein</topology>
    </subcellularLocation>
</comment>
<keyword evidence="11" id="KW-1185">Reference proteome</keyword>
<proteinExistence type="inferred from homology"/>
<feature type="repeat" description="ANK" evidence="7">
    <location>
        <begin position="66"/>
        <end position="98"/>
    </location>
</feature>
<keyword evidence="6 8" id="KW-0472">Membrane</keyword>
<dbReference type="PROSITE" id="PS50216">
    <property type="entry name" value="DHHC"/>
    <property type="match status" value="1"/>
</dbReference>
<dbReference type="Pfam" id="PF00023">
    <property type="entry name" value="Ank"/>
    <property type="match status" value="1"/>
</dbReference>